<name>A0ABS3BGL3_9GAMM</name>
<dbReference type="PROSITE" id="PS51257">
    <property type="entry name" value="PROKAR_LIPOPROTEIN"/>
    <property type="match status" value="1"/>
</dbReference>
<feature type="signal peptide" evidence="1">
    <location>
        <begin position="1"/>
        <end position="21"/>
    </location>
</feature>
<evidence type="ECO:0000313" key="3">
    <source>
        <dbReference type="Proteomes" id="UP000664344"/>
    </source>
</evidence>
<reference evidence="2 3" key="1">
    <citation type="submission" date="2021-02" db="EMBL/GenBank/DDBJ databases">
        <title>PHA producing bacteria isolated from coastal sediment in Guangdong, Shenzhen.</title>
        <authorList>
            <person name="Zheng W."/>
            <person name="Yu S."/>
            <person name="Huang Y."/>
        </authorList>
    </citation>
    <scope>NUCLEOTIDE SEQUENCE [LARGE SCALE GENOMIC DNA]</scope>
    <source>
        <strain evidence="2 3">TN21-5</strain>
    </source>
</reference>
<evidence type="ECO:0000313" key="2">
    <source>
        <dbReference type="EMBL" id="MBN7770970.1"/>
    </source>
</evidence>
<proteinExistence type="predicted"/>
<sequence length="191" mass="20828">MKRFSATALALLLCLSAAACASSSNLIKLEAPEPRTEAAVVTIARAGHPVRLPLESLANASFIGSDGEMILYAGNKSLFATVVTPEDWGNPSVQMNQAPDFIFRRDLSSIQDPEFRKELEGIISMTLEPAEEKENSLVTVGDITVYIAFSPTKTTIMLTSPRKPYLFTHLVLNNFSWPDIENEILKGIGGQ</sequence>
<dbReference type="Proteomes" id="UP000664344">
    <property type="component" value="Unassembled WGS sequence"/>
</dbReference>
<comment type="caution">
    <text evidence="2">The sequence shown here is derived from an EMBL/GenBank/DDBJ whole genome shotgun (WGS) entry which is preliminary data.</text>
</comment>
<dbReference type="EMBL" id="JAFKDB010000019">
    <property type="protein sequence ID" value="MBN7770970.1"/>
    <property type="molecule type" value="Genomic_DNA"/>
</dbReference>
<gene>
    <name evidence="2" type="ORF">JYP53_13775</name>
</gene>
<protein>
    <recommendedName>
        <fullName evidence="4">Lipoprotein</fullName>
    </recommendedName>
</protein>
<evidence type="ECO:0008006" key="4">
    <source>
        <dbReference type="Google" id="ProtNLM"/>
    </source>
</evidence>
<feature type="chain" id="PRO_5046621047" description="Lipoprotein" evidence="1">
    <location>
        <begin position="22"/>
        <end position="191"/>
    </location>
</feature>
<organism evidence="2 3">
    <name type="scientific">Marinobacter daepoensis</name>
    <dbReference type="NCBI Taxonomy" id="262077"/>
    <lineage>
        <taxon>Bacteria</taxon>
        <taxon>Pseudomonadati</taxon>
        <taxon>Pseudomonadota</taxon>
        <taxon>Gammaproteobacteria</taxon>
        <taxon>Pseudomonadales</taxon>
        <taxon>Marinobacteraceae</taxon>
        <taxon>Marinobacter</taxon>
    </lineage>
</organism>
<evidence type="ECO:0000256" key="1">
    <source>
        <dbReference type="SAM" id="SignalP"/>
    </source>
</evidence>
<keyword evidence="1" id="KW-0732">Signal</keyword>
<accession>A0ABS3BGL3</accession>
<keyword evidence="3" id="KW-1185">Reference proteome</keyword>
<dbReference type="RefSeq" id="WP_206557927.1">
    <property type="nucleotide sequence ID" value="NZ_JAFKDB010000019.1"/>
</dbReference>